<evidence type="ECO:0000256" key="4">
    <source>
        <dbReference type="ARBA" id="ARBA00022679"/>
    </source>
</evidence>
<dbReference type="SMART" id="SM00388">
    <property type="entry name" value="HisKA"/>
    <property type="match status" value="1"/>
</dbReference>
<protein>
    <recommendedName>
        <fullName evidence="10">Sensory/regulatory protein RpfC</fullName>
        <ecNumber evidence="2">2.7.13.3</ecNumber>
    </recommendedName>
</protein>
<dbReference type="InterPro" id="IPR036890">
    <property type="entry name" value="HATPase_C_sf"/>
</dbReference>
<dbReference type="CDD" id="cd00082">
    <property type="entry name" value="HisKA"/>
    <property type="match status" value="1"/>
</dbReference>
<gene>
    <name evidence="12" type="ordered locus">Oter_2423</name>
</gene>
<dbReference type="eggNOG" id="COG2205">
    <property type="taxonomic scope" value="Bacteria"/>
</dbReference>
<organism evidence="12 13">
    <name type="scientific">Opitutus terrae (strain DSM 11246 / JCM 15787 / PB90-1)</name>
    <dbReference type="NCBI Taxonomy" id="452637"/>
    <lineage>
        <taxon>Bacteria</taxon>
        <taxon>Pseudomonadati</taxon>
        <taxon>Verrucomicrobiota</taxon>
        <taxon>Opitutia</taxon>
        <taxon>Opitutales</taxon>
        <taxon>Opitutaceae</taxon>
        <taxon>Opitutus</taxon>
    </lineage>
</organism>
<evidence type="ECO:0000256" key="9">
    <source>
        <dbReference type="ARBA" id="ARBA00064003"/>
    </source>
</evidence>
<keyword evidence="7" id="KW-0067">ATP-binding</keyword>
<dbReference type="EMBL" id="CP001032">
    <property type="protein sequence ID" value="ACB75705.1"/>
    <property type="molecule type" value="Genomic_DNA"/>
</dbReference>
<keyword evidence="13" id="KW-1185">Reference proteome</keyword>
<dbReference type="Proteomes" id="UP000007013">
    <property type="component" value="Chromosome"/>
</dbReference>
<evidence type="ECO:0000256" key="10">
    <source>
        <dbReference type="ARBA" id="ARBA00068150"/>
    </source>
</evidence>
<dbReference type="AlphaFoldDB" id="B1ZSA6"/>
<dbReference type="InterPro" id="IPR036097">
    <property type="entry name" value="HisK_dim/P_sf"/>
</dbReference>
<dbReference type="FunFam" id="1.10.287.130:FF:000002">
    <property type="entry name" value="Two-component osmosensing histidine kinase"/>
    <property type="match status" value="1"/>
</dbReference>
<evidence type="ECO:0000256" key="1">
    <source>
        <dbReference type="ARBA" id="ARBA00000085"/>
    </source>
</evidence>
<name>B1ZSA6_OPITP</name>
<dbReference type="EC" id="2.7.13.3" evidence="2"/>
<dbReference type="Pfam" id="PF02518">
    <property type="entry name" value="HATPase_c"/>
    <property type="match status" value="1"/>
</dbReference>
<evidence type="ECO:0000256" key="7">
    <source>
        <dbReference type="ARBA" id="ARBA00022840"/>
    </source>
</evidence>
<dbReference type="GO" id="GO:0005524">
    <property type="term" value="F:ATP binding"/>
    <property type="evidence" value="ECO:0007669"/>
    <property type="project" value="UniProtKB-KW"/>
</dbReference>
<dbReference type="Gene3D" id="1.10.287.130">
    <property type="match status" value="1"/>
</dbReference>
<dbReference type="GO" id="GO:0000155">
    <property type="term" value="F:phosphorelay sensor kinase activity"/>
    <property type="evidence" value="ECO:0007669"/>
    <property type="project" value="InterPro"/>
</dbReference>
<dbReference type="OrthoDB" id="9813394at2"/>
<keyword evidence="8" id="KW-0902">Two-component regulatory system</keyword>
<evidence type="ECO:0000256" key="6">
    <source>
        <dbReference type="ARBA" id="ARBA00022777"/>
    </source>
</evidence>
<dbReference type="RefSeq" id="WP_012375241.1">
    <property type="nucleotide sequence ID" value="NC_010571.1"/>
</dbReference>
<keyword evidence="5" id="KW-0547">Nucleotide-binding</keyword>
<dbReference type="SUPFAM" id="SSF55874">
    <property type="entry name" value="ATPase domain of HSP90 chaperone/DNA topoisomerase II/histidine kinase"/>
    <property type="match status" value="1"/>
</dbReference>
<dbReference type="CDD" id="cd16922">
    <property type="entry name" value="HATPase_EvgS-ArcB-TorS-like"/>
    <property type="match status" value="1"/>
</dbReference>
<dbReference type="STRING" id="452637.Oter_2423"/>
<dbReference type="InterPro" id="IPR005467">
    <property type="entry name" value="His_kinase_dom"/>
</dbReference>
<dbReference type="InterPro" id="IPR003661">
    <property type="entry name" value="HisK_dim/P_dom"/>
</dbReference>
<dbReference type="PRINTS" id="PR00344">
    <property type="entry name" value="BCTRLSENSOR"/>
</dbReference>
<evidence type="ECO:0000313" key="12">
    <source>
        <dbReference type="EMBL" id="ACB75705.1"/>
    </source>
</evidence>
<evidence type="ECO:0000256" key="5">
    <source>
        <dbReference type="ARBA" id="ARBA00022741"/>
    </source>
</evidence>
<sequence length="349" mass="38728">MSILEPLPIATAGNPTSEELASALFTASSQPRTGRHWLRRWITWLGHRLTERWILLQRESTRKREILHGIRLRTAELETKNAALCVEIGRRARVEHELRAAKETAEAADRAKSLFLAYLSHEIRTPVNGVIGVANLLRDTALNPEQAELVETLQVSSAALLAILNDVLDLAKIESGRLVLERIDFDLVEELQHAMMLHADAAAYKKLDLSLEIDRAVPTRVRGDPLRLRQIVLNLVGNAVKFTERGRVVVKVRFDGPTAEGLQLRCEVIDTGIGVPRCAQASLFQPFVQAECSTARRYGGTGLGLAICRRLAELMHGEIGVTSVEGCGSNFWFTVEVQHVTAEASQLRE</sequence>
<evidence type="ECO:0000259" key="11">
    <source>
        <dbReference type="PROSITE" id="PS50109"/>
    </source>
</evidence>
<evidence type="ECO:0000313" key="13">
    <source>
        <dbReference type="Proteomes" id="UP000007013"/>
    </source>
</evidence>
<comment type="subunit">
    <text evidence="9">At low DSF concentrations, interacts with RpfF.</text>
</comment>
<keyword evidence="4 12" id="KW-0808">Transferase</keyword>
<dbReference type="Gene3D" id="3.30.565.10">
    <property type="entry name" value="Histidine kinase-like ATPase, C-terminal domain"/>
    <property type="match status" value="1"/>
</dbReference>
<accession>B1ZSA6</accession>
<dbReference type="KEGG" id="ote:Oter_2423"/>
<dbReference type="FunFam" id="3.30.565.10:FF:000010">
    <property type="entry name" value="Sensor histidine kinase RcsC"/>
    <property type="match status" value="1"/>
</dbReference>
<keyword evidence="3" id="KW-0597">Phosphoprotein</keyword>
<dbReference type="PROSITE" id="PS50109">
    <property type="entry name" value="HIS_KIN"/>
    <property type="match status" value="1"/>
</dbReference>
<keyword evidence="6 12" id="KW-0418">Kinase</keyword>
<evidence type="ECO:0000256" key="2">
    <source>
        <dbReference type="ARBA" id="ARBA00012438"/>
    </source>
</evidence>
<dbReference type="SMART" id="SM00387">
    <property type="entry name" value="HATPase_c"/>
    <property type="match status" value="1"/>
</dbReference>
<evidence type="ECO:0000256" key="3">
    <source>
        <dbReference type="ARBA" id="ARBA00022553"/>
    </source>
</evidence>
<dbReference type="Pfam" id="PF00512">
    <property type="entry name" value="HisKA"/>
    <property type="match status" value="1"/>
</dbReference>
<comment type="catalytic activity">
    <reaction evidence="1">
        <text>ATP + protein L-histidine = ADP + protein N-phospho-L-histidine.</text>
        <dbReference type="EC" id="2.7.13.3"/>
    </reaction>
</comment>
<dbReference type="HOGENOM" id="CLU_000445_89_3_0"/>
<dbReference type="PANTHER" id="PTHR45339">
    <property type="entry name" value="HYBRID SIGNAL TRANSDUCTION HISTIDINE KINASE J"/>
    <property type="match status" value="1"/>
</dbReference>
<reference evidence="12 13" key="1">
    <citation type="journal article" date="2011" name="J. Bacteriol.">
        <title>Genome sequence of the verrucomicrobium Opitutus terrae PB90-1, an abundant inhabitant of rice paddy soil ecosystems.</title>
        <authorList>
            <person name="van Passel M.W."/>
            <person name="Kant R."/>
            <person name="Palva A."/>
            <person name="Copeland A."/>
            <person name="Lucas S."/>
            <person name="Lapidus A."/>
            <person name="Glavina del Rio T."/>
            <person name="Pitluck S."/>
            <person name="Goltsman E."/>
            <person name="Clum A."/>
            <person name="Sun H."/>
            <person name="Schmutz J."/>
            <person name="Larimer F.W."/>
            <person name="Land M.L."/>
            <person name="Hauser L."/>
            <person name="Kyrpides N."/>
            <person name="Mikhailova N."/>
            <person name="Richardson P.P."/>
            <person name="Janssen P.H."/>
            <person name="de Vos W.M."/>
            <person name="Smidt H."/>
        </authorList>
    </citation>
    <scope>NUCLEOTIDE SEQUENCE [LARGE SCALE GENOMIC DNA]</scope>
    <source>
        <strain evidence="13">DSM 11246 / JCM 15787 / PB90-1</strain>
    </source>
</reference>
<proteinExistence type="predicted"/>
<dbReference type="InterPro" id="IPR004358">
    <property type="entry name" value="Sig_transdc_His_kin-like_C"/>
</dbReference>
<feature type="domain" description="Histidine kinase" evidence="11">
    <location>
        <begin position="118"/>
        <end position="339"/>
    </location>
</feature>
<dbReference type="PANTHER" id="PTHR45339:SF5">
    <property type="entry name" value="HISTIDINE KINASE"/>
    <property type="match status" value="1"/>
</dbReference>
<evidence type="ECO:0000256" key="8">
    <source>
        <dbReference type="ARBA" id="ARBA00023012"/>
    </source>
</evidence>
<dbReference type="SUPFAM" id="SSF47384">
    <property type="entry name" value="Homodimeric domain of signal transducing histidine kinase"/>
    <property type="match status" value="1"/>
</dbReference>
<dbReference type="InterPro" id="IPR003594">
    <property type="entry name" value="HATPase_dom"/>
</dbReference>